<dbReference type="OrthoDB" id="7262330at2"/>
<name>A0A317FJJ3_9PROT</name>
<gene>
    <name evidence="3" type="ORF">DFH01_08010</name>
</gene>
<evidence type="ECO:0000313" key="4">
    <source>
        <dbReference type="Proteomes" id="UP000245765"/>
    </source>
</evidence>
<dbReference type="PIRSF" id="PIRSF017082">
    <property type="entry name" value="YflP"/>
    <property type="match status" value="1"/>
</dbReference>
<evidence type="ECO:0000313" key="3">
    <source>
        <dbReference type="EMBL" id="PWS39170.1"/>
    </source>
</evidence>
<dbReference type="RefSeq" id="WP_109869791.1">
    <property type="nucleotide sequence ID" value="NZ_QGNA01000001.1"/>
</dbReference>
<feature type="signal peptide" evidence="2">
    <location>
        <begin position="1"/>
        <end position="24"/>
    </location>
</feature>
<dbReference type="Pfam" id="PF03401">
    <property type="entry name" value="TctC"/>
    <property type="match status" value="1"/>
</dbReference>
<dbReference type="AlphaFoldDB" id="A0A317FJJ3"/>
<reference evidence="4" key="1">
    <citation type="submission" date="2018-05" db="EMBL/GenBank/DDBJ databases">
        <authorList>
            <person name="Du Z."/>
            <person name="Wang X."/>
        </authorList>
    </citation>
    <scope>NUCLEOTIDE SEQUENCE [LARGE SCALE GENOMIC DNA]</scope>
    <source>
        <strain evidence="4">CQN31</strain>
    </source>
</reference>
<dbReference type="Proteomes" id="UP000245765">
    <property type="component" value="Unassembled WGS sequence"/>
</dbReference>
<sequence length="326" mass="34154">MRQLARRSLLHALPVLALPAVASAQVSTASGWPSRPVRLIVPFAPGGPVEVPARFIAEHLGSRFGRPVLVEPKPGAGGAIGLQAMLAANDGHTFVVTTGSVAILPAIMRNPGYDPFADLVPVTLVSEVPLAFLARPDGKARSMQEVLQLAKAEPGKLTVGSSGTGSTTHLASELLKVRAGIDLLHVPYRGVAPAMNALYAGDIDIMVTGLIEGLRHVKDGRLLGLGVTSARRTPALPDVPAVAESVPGYDMSIWYAMFAPRGTPPKVVELLAQEVAPLARGTVLAQRLEESGGRLLLDGPAPLAALLREEVPKWKEVVQRAGLAEG</sequence>
<keyword evidence="4" id="KW-1185">Reference proteome</keyword>
<evidence type="ECO:0000256" key="1">
    <source>
        <dbReference type="ARBA" id="ARBA00006987"/>
    </source>
</evidence>
<dbReference type="PANTHER" id="PTHR42928:SF5">
    <property type="entry name" value="BLR1237 PROTEIN"/>
    <property type="match status" value="1"/>
</dbReference>
<proteinExistence type="inferred from homology"/>
<evidence type="ECO:0008006" key="5">
    <source>
        <dbReference type="Google" id="ProtNLM"/>
    </source>
</evidence>
<dbReference type="EMBL" id="QGNA01000001">
    <property type="protein sequence ID" value="PWS39170.1"/>
    <property type="molecule type" value="Genomic_DNA"/>
</dbReference>
<accession>A0A317FJJ3</accession>
<dbReference type="PANTHER" id="PTHR42928">
    <property type="entry name" value="TRICARBOXYLATE-BINDING PROTEIN"/>
    <property type="match status" value="1"/>
</dbReference>
<evidence type="ECO:0000256" key="2">
    <source>
        <dbReference type="SAM" id="SignalP"/>
    </source>
</evidence>
<dbReference type="Gene3D" id="3.40.190.150">
    <property type="entry name" value="Bordetella uptake gene, domain 1"/>
    <property type="match status" value="1"/>
</dbReference>
<protein>
    <recommendedName>
        <fullName evidence="5">Tripartite tricarboxylate transporter substrate binding protein</fullName>
    </recommendedName>
</protein>
<dbReference type="InterPro" id="IPR005064">
    <property type="entry name" value="BUG"/>
</dbReference>
<dbReference type="Gene3D" id="3.40.190.10">
    <property type="entry name" value="Periplasmic binding protein-like II"/>
    <property type="match status" value="1"/>
</dbReference>
<dbReference type="InterPro" id="IPR042100">
    <property type="entry name" value="Bug_dom1"/>
</dbReference>
<comment type="similarity">
    <text evidence="1">Belongs to the UPF0065 (bug) family.</text>
</comment>
<feature type="chain" id="PRO_5016403313" description="Tripartite tricarboxylate transporter substrate binding protein" evidence="2">
    <location>
        <begin position="25"/>
        <end position="326"/>
    </location>
</feature>
<dbReference type="SUPFAM" id="SSF53850">
    <property type="entry name" value="Periplasmic binding protein-like II"/>
    <property type="match status" value="1"/>
</dbReference>
<keyword evidence="2" id="KW-0732">Signal</keyword>
<comment type="caution">
    <text evidence="3">The sequence shown here is derived from an EMBL/GenBank/DDBJ whole genome shotgun (WGS) entry which is preliminary data.</text>
</comment>
<organism evidence="3 4">
    <name type="scientific">Falsiroseomonas bella</name>
    <dbReference type="NCBI Taxonomy" id="2184016"/>
    <lineage>
        <taxon>Bacteria</taxon>
        <taxon>Pseudomonadati</taxon>
        <taxon>Pseudomonadota</taxon>
        <taxon>Alphaproteobacteria</taxon>
        <taxon>Acetobacterales</taxon>
        <taxon>Roseomonadaceae</taxon>
        <taxon>Falsiroseomonas</taxon>
    </lineage>
</organism>